<protein>
    <submittedName>
        <fullName evidence="3">Restriction endonuclease</fullName>
    </submittedName>
</protein>
<organism evidence="3 4">
    <name type="scientific">Gigaspora margarita</name>
    <dbReference type="NCBI Taxonomy" id="4874"/>
    <lineage>
        <taxon>Eukaryota</taxon>
        <taxon>Fungi</taxon>
        <taxon>Fungi incertae sedis</taxon>
        <taxon>Mucoromycota</taxon>
        <taxon>Glomeromycotina</taxon>
        <taxon>Glomeromycetes</taxon>
        <taxon>Diversisporales</taxon>
        <taxon>Gigasporaceae</taxon>
        <taxon>Gigaspora</taxon>
    </lineage>
</organism>
<dbReference type="Proteomes" id="UP000439903">
    <property type="component" value="Unassembled WGS sequence"/>
</dbReference>
<dbReference type="InterPro" id="IPR011335">
    <property type="entry name" value="Restrct_endonuc-II-like"/>
</dbReference>
<evidence type="ECO:0000313" key="4">
    <source>
        <dbReference type="Proteomes" id="UP000439903"/>
    </source>
</evidence>
<dbReference type="EMBL" id="WTPW01001956">
    <property type="protein sequence ID" value="KAF0405064.1"/>
    <property type="molecule type" value="Genomic_DNA"/>
</dbReference>
<keyword evidence="3" id="KW-0255">Endonuclease</keyword>
<reference evidence="3 4" key="1">
    <citation type="journal article" date="2019" name="Environ. Microbiol.">
        <title>At the nexus of three kingdoms: the genome of the mycorrhizal fungus Gigaspora margarita provides insights into plant, endobacterial and fungal interactions.</title>
        <authorList>
            <person name="Venice F."/>
            <person name="Ghignone S."/>
            <person name="Salvioli di Fossalunga A."/>
            <person name="Amselem J."/>
            <person name="Novero M."/>
            <person name="Xianan X."/>
            <person name="Sedzielewska Toro K."/>
            <person name="Morin E."/>
            <person name="Lipzen A."/>
            <person name="Grigoriev I.V."/>
            <person name="Henrissat B."/>
            <person name="Martin F.M."/>
            <person name="Bonfante P."/>
        </authorList>
    </citation>
    <scope>NUCLEOTIDE SEQUENCE [LARGE SCALE GENOMIC DNA]</scope>
    <source>
        <strain evidence="3 4">BEG34</strain>
    </source>
</reference>
<dbReference type="SUPFAM" id="SSF52980">
    <property type="entry name" value="Restriction endonuclease-like"/>
    <property type="match status" value="1"/>
</dbReference>
<accession>A0A8H3X3H5</accession>
<evidence type="ECO:0000313" key="3">
    <source>
        <dbReference type="EMBL" id="KAF0405064.1"/>
    </source>
</evidence>
<name>A0A8H3X3H5_GIGMA</name>
<dbReference type="GO" id="GO:0004519">
    <property type="term" value="F:endonuclease activity"/>
    <property type="evidence" value="ECO:0007669"/>
    <property type="project" value="UniProtKB-KW"/>
</dbReference>
<dbReference type="AlphaFoldDB" id="A0A8H3X3H5"/>
<evidence type="ECO:0000259" key="2">
    <source>
        <dbReference type="Pfam" id="PF04471"/>
    </source>
</evidence>
<gene>
    <name evidence="3" type="ORF">F8M41_008975</name>
</gene>
<keyword evidence="1" id="KW-0175">Coiled coil</keyword>
<keyword evidence="3" id="KW-0540">Nuclease</keyword>
<evidence type="ECO:0000256" key="1">
    <source>
        <dbReference type="SAM" id="Coils"/>
    </source>
</evidence>
<dbReference type="OrthoDB" id="2445775at2759"/>
<dbReference type="InterPro" id="IPR011856">
    <property type="entry name" value="tRNA_endonuc-like_dom_sf"/>
</dbReference>
<dbReference type="Pfam" id="PF04471">
    <property type="entry name" value="Mrr_cat"/>
    <property type="match status" value="1"/>
</dbReference>
<keyword evidence="3" id="KW-0378">Hydrolase</keyword>
<keyword evidence="4" id="KW-1185">Reference proteome</keyword>
<dbReference type="GO" id="GO:0009307">
    <property type="term" value="P:DNA restriction-modification system"/>
    <property type="evidence" value="ECO:0007669"/>
    <property type="project" value="InterPro"/>
</dbReference>
<dbReference type="InterPro" id="IPR007560">
    <property type="entry name" value="Restrct_endonuc_IV_Mrr"/>
</dbReference>
<proteinExistence type="predicted"/>
<dbReference type="Gene3D" id="3.40.1350.10">
    <property type="match status" value="1"/>
</dbReference>
<comment type="caution">
    <text evidence="3">The sequence shown here is derived from an EMBL/GenBank/DDBJ whole genome shotgun (WGS) entry which is preliminary data.</text>
</comment>
<dbReference type="GO" id="GO:0006302">
    <property type="term" value="P:double-strand break repair"/>
    <property type="evidence" value="ECO:0007669"/>
    <property type="project" value="UniProtKB-ARBA"/>
</dbReference>
<feature type="domain" description="Restriction endonuclease type IV Mrr" evidence="2">
    <location>
        <begin position="109"/>
        <end position="221"/>
    </location>
</feature>
<feature type="coiled-coil region" evidence="1">
    <location>
        <begin position="17"/>
        <end position="101"/>
    </location>
</feature>
<dbReference type="GO" id="GO:0003677">
    <property type="term" value="F:DNA binding"/>
    <property type="evidence" value="ECO:0007669"/>
    <property type="project" value="InterPro"/>
</dbReference>
<sequence length="229" mass="26609">MLDSDFSCLSSDNNNLVSELINQVQSLNKSLQDKERENQLLKNEVMILNQQMEIENQNEIRKLQEKNQQLEIDNQRLNYEMDGIQIEIRQLEEEIEEIKPKSTTNYRIGHDFEWKISKLLSKNGILSNVIPCRRGDKGIDIIATFNRRIVLIQCKNQANPINIDIIMKFQSAVHRFGDNVLSIIVYNSEKLNNFLTQQAKEFHQGSCPEIKVVSDQEIVDCIKGQGDFR</sequence>